<organism evidence="1 2">
    <name type="scientific">Asanoa iriomotensis</name>
    <dbReference type="NCBI Taxonomy" id="234613"/>
    <lineage>
        <taxon>Bacteria</taxon>
        <taxon>Bacillati</taxon>
        <taxon>Actinomycetota</taxon>
        <taxon>Actinomycetes</taxon>
        <taxon>Micromonosporales</taxon>
        <taxon>Micromonosporaceae</taxon>
        <taxon>Asanoa</taxon>
    </lineage>
</organism>
<evidence type="ECO:0000313" key="2">
    <source>
        <dbReference type="Proteomes" id="UP000624325"/>
    </source>
</evidence>
<dbReference type="Gene3D" id="3.40.50.150">
    <property type="entry name" value="Vaccinia Virus protein VP39"/>
    <property type="match status" value="1"/>
</dbReference>
<evidence type="ECO:0008006" key="3">
    <source>
        <dbReference type="Google" id="ProtNLM"/>
    </source>
</evidence>
<dbReference type="Proteomes" id="UP000624325">
    <property type="component" value="Unassembled WGS sequence"/>
</dbReference>
<dbReference type="EMBL" id="BONC01000008">
    <property type="protein sequence ID" value="GIF55535.1"/>
    <property type="molecule type" value="Genomic_DNA"/>
</dbReference>
<dbReference type="PIRSF" id="PIRSF017393">
    <property type="entry name" value="MTase_SAV2177"/>
    <property type="match status" value="1"/>
</dbReference>
<keyword evidence="2" id="KW-1185">Reference proteome</keyword>
<dbReference type="InterPro" id="IPR029063">
    <property type="entry name" value="SAM-dependent_MTases_sf"/>
</dbReference>
<dbReference type="InterPro" id="IPR006764">
    <property type="entry name" value="SAM_dep_MeTrfase_SAV2177_type"/>
</dbReference>
<gene>
    <name evidence="1" type="ORF">Air01nite_16300</name>
</gene>
<comment type="caution">
    <text evidence="1">The sequence shown here is derived from an EMBL/GenBank/DDBJ whole genome shotgun (WGS) entry which is preliminary data.</text>
</comment>
<sequence length="274" mass="29399">MEGDPVETAGTDDQLAMLDTSVAHSARLWNYLLGGKDNFAADREAAQQVLAFLPELVQSARFNREFLGRAVRLLAGEAGVRQFLDIGTGLPTADNTHQVAQATAPDARIVYVDNDPMVLVHARALLTSSPEGATDYIDADVRDPAAILDAAARTLDFDRPVAVMLLGILNFVTDDDQAREIVATLTKAVPAGSYLVISHPTREVSPEAVDRAVAMWNDGGAAPMTVRDPAEIARFFAGGWELVEPGLVTCSQWRPDGNDTTPASEYAAVARKIN</sequence>
<proteinExistence type="predicted"/>
<dbReference type="RefSeq" id="WP_203701345.1">
    <property type="nucleotide sequence ID" value="NZ_BAAALU010000007.1"/>
</dbReference>
<name>A0ABQ4BYC6_9ACTN</name>
<reference evidence="1 2" key="1">
    <citation type="submission" date="2021-01" db="EMBL/GenBank/DDBJ databases">
        <title>Whole genome shotgun sequence of Asanoa iriomotensis NBRC 100142.</title>
        <authorList>
            <person name="Komaki H."/>
            <person name="Tamura T."/>
        </authorList>
    </citation>
    <scope>NUCLEOTIDE SEQUENCE [LARGE SCALE GENOMIC DNA]</scope>
    <source>
        <strain evidence="1 2">NBRC 100142</strain>
    </source>
</reference>
<evidence type="ECO:0000313" key="1">
    <source>
        <dbReference type="EMBL" id="GIF55535.1"/>
    </source>
</evidence>
<dbReference type="Pfam" id="PF04672">
    <property type="entry name" value="Methyltransf_19"/>
    <property type="match status" value="1"/>
</dbReference>
<dbReference type="SUPFAM" id="SSF53335">
    <property type="entry name" value="S-adenosyl-L-methionine-dependent methyltransferases"/>
    <property type="match status" value="1"/>
</dbReference>
<protein>
    <recommendedName>
        <fullName evidence="3">S-adenosyl methyltransferase</fullName>
    </recommendedName>
</protein>
<accession>A0ABQ4BYC6</accession>